<reference evidence="1" key="2">
    <citation type="submission" date="2011-02" db="EMBL/GenBank/DDBJ databases">
        <authorList>
            <person name="MacLean D."/>
        </authorList>
    </citation>
    <scope>NUCLEOTIDE SEQUENCE</scope>
</reference>
<reference evidence="1" key="1">
    <citation type="journal article" date="2011" name="PLoS Biol.">
        <title>Gene gain and loss during evolution of obligate parasitism in the white rust pathogen of Arabidopsis thaliana.</title>
        <authorList>
            <person name="Kemen E."/>
            <person name="Gardiner A."/>
            <person name="Schultz-Larsen T."/>
            <person name="Kemen A.C."/>
            <person name="Balmuth A.L."/>
            <person name="Robert-Seilaniantz A."/>
            <person name="Bailey K."/>
            <person name="Holub E."/>
            <person name="Studholme D.J."/>
            <person name="Maclean D."/>
            <person name="Jones J.D."/>
        </authorList>
    </citation>
    <scope>NUCLEOTIDE SEQUENCE</scope>
</reference>
<organism evidence="1">
    <name type="scientific">Albugo laibachii Nc14</name>
    <dbReference type="NCBI Taxonomy" id="890382"/>
    <lineage>
        <taxon>Eukaryota</taxon>
        <taxon>Sar</taxon>
        <taxon>Stramenopiles</taxon>
        <taxon>Oomycota</taxon>
        <taxon>Peronosporomycetes</taxon>
        <taxon>Albuginales</taxon>
        <taxon>Albuginaceae</taxon>
        <taxon>Albugo</taxon>
    </lineage>
</organism>
<dbReference type="EMBL" id="FR824054">
    <property type="protein sequence ID" value="CCA15167.1"/>
    <property type="molecule type" value="Genomic_DNA"/>
</dbReference>
<dbReference type="AlphaFoldDB" id="F0W285"/>
<evidence type="ECO:0000313" key="1">
    <source>
        <dbReference type="EMBL" id="CCA15167.1"/>
    </source>
</evidence>
<dbReference type="HOGENOM" id="CLU_068573_0_0_1"/>
<protein>
    <submittedName>
        <fullName evidence="1">AlNc14C9G1145 protein</fullName>
    </submittedName>
</protein>
<sequence>MPSFDMLQIVLRSAYRNKIYASRSERIHQNHQSRTSSYLRSMDIFGEQFQVHHYWARKICNESGTTPIRNLLEIPNYSPDVISKVVLIVSFSRSDGRSDRPKLQFQVCCYELGSKLESDAQFVMLAGERSCLRKSKIARDPLPDCLMTMEKYVSGKWVEFTGKMTKWSQLTDYAEKQYPDFFVIGINNGFTVFCGFQKKWNYNDIYDECCCKHSNVAEVTMILSLDIKMLHWRRKDLEAGAVQLEFTNTRSGVKPKGLHLRKRIFGSYYCAFVLTYMSPFGRPGRSIKHVTSEIRAPFKDRAVALHTVEFRRRVYEGAPSLPIHYESHLAFRKIHNHSDFFRVRGSTF</sequence>
<gene>
    <name evidence="1" type="primary">AlNc14C9G1145</name>
    <name evidence="1" type="ORF">ALNC14_013100</name>
</gene>
<proteinExistence type="predicted"/>
<accession>F0W285</accession>
<name>F0W285_9STRA</name>